<organism evidence="2 3">
    <name type="scientific">Chromatocurvus halotolerans</name>
    <dbReference type="NCBI Taxonomy" id="1132028"/>
    <lineage>
        <taxon>Bacteria</taxon>
        <taxon>Pseudomonadati</taxon>
        <taxon>Pseudomonadota</taxon>
        <taxon>Gammaproteobacteria</taxon>
        <taxon>Cellvibrionales</taxon>
        <taxon>Halieaceae</taxon>
        <taxon>Chromatocurvus</taxon>
    </lineage>
</organism>
<sequence>MTRTSTALVAVLAAGSAAWTNAQSSDGSNVSPYAMADGSVITIDGTVDSVSPDSFALDYGQGVVTVEFDDGDRDADAYKFEVVQWM</sequence>
<evidence type="ECO:0000313" key="2">
    <source>
        <dbReference type="EMBL" id="TCO69084.1"/>
    </source>
</evidence>
<dbReference type="OrthoDB" id="8482074at2"/>
<dbReference type="Proteomes" id="UP000294980">
    <property type="component" value="Unassembled WGS sequence"/>
</dbReference>
<feature type="chain" id="PRO_5020918177" description="DUF5666 domain-containing protein" evidence="1">
    <location>
        <begin position="23"/>
        <end position="86"/>
    </location>
</feature>
<keyword evidence="3" id="KW-1185">Reference proteome</keyword>
<dbReference type="RefSeq" id="WP_131917735.1">
    <property type="nucleotide sequence ID" value="NZ_SLWX01000040.1"/>
</dbReference>
<accession>A0A4R2K8V8</accession>
<gene>
    <name evidence="2" type="ORF">EV688_1402</name>
</gene>
<evidence type="ECO:0000313" key="3">
    <source>
        <dbReference type="Proteomes" id="UP000294980"/>
    </source>
</evidence>
<dbReference type="AlphaFoldDB" id="A0A4R2K8V8"/>
<keyword evidence="1" id="KW-0732">Signal</keyword>
<dbReference type="EMBL" id="SLWX01000040">
    <property type="protein sequence ID" value="TCO69084.1"/>
    <property type="molecule type" value="Genomic_DNA"/>
</dbReference>
<proteinExistence type="predicted"/>
<feature type="signal peptide" evidence="1">
    <location>
        <begin position="1"/>
        <end position="22"/>
    </location>
</feature>
<protein>
    <recommendedName>
        <fullName evidence="4">DUF5666 domain-containing protein</fullName>
    </recommendedName>
</protein>
<reference evidence="2 3" key="1">
    <citation type="submission" date="2019-03" db="EMBL/GenBank/DDBJ databases">
        <title>Genomic Encyclopedia of Type Strains, Phase IV (KMG-IV): sequencing the most valuable type-strain genomes for metagenomic binning, comparative biology and taxonomic classification.</title>
        <authorList>
            <person name="Goeker M."/>
        </authorList>
    </citation>
    <scope>NUCLEOTIDE SEQUENCE [LARGE SCALE GENOMIC DNA]</scope>
    <source>
        <strain evidence="2 3">DSM 23344</strain>
    </source>
</reference>
<evidence type="ECO:0000256" key="1">
    <source>
        <dbReference type="SAM" id="SignalP"/>
    </source>
</evidence>
<evidence type="ECO:0008006" key="4">
    <source>
        <dbReference type="Google" id="ProtNLM"/>
    </source>
</evidence>
<name>A0A4R2K8V8_9GAMM</name>
<comment type="caution">
    <text evidence="2">The sequence shown here is derived from an EMBL/GenBank/DDBJ whole genome shotgun (WGS) entry which is preliminary data.</text>
</comment>